<gene>
    <name evidence="1" type="ORF">TU86_14955</name>
</gene>
<name>A0A0J6IMT9_9PSED</name>
<evidence type="ECO:0000313" key="2">
    <source>
        <dbReference type="Proteomes" id="UP000036325"/>
    </source>
</evidence>
<dbReference type="AlphaFoldDB" id="A0A0J6IMT9"/>
<dbReference type="Proteomes" id="UP000036325">
    <property type="component" value="Unassembled WGS sequence"/>
</dbReference>
<sequence>MVVDNFAGSTTDGHTQPHSNISLIKYRDSVTKGKTNMADLALGTKASITPHITSDGRISLRFNVDYVELEKMETVKVGNFTIDQPRTGGFKHAATDILASGEKREYKDLDNGAEYIYTVSATKQ</sequence>
<evidence type="ECO:0000313" key="1">
    <source>
        <dbReference type="EMBL" id="KMN13392.1"/>
    </source>
</evidence>
<dbReference type="PATRIC" id="fig|1608994.3.peg.3660"/>
<protein>
    <submittedName>
        <fullName evidence="1">Uncharacterized protein</fullName>
    </submittedName>
</protein>
<organism evidence="1 2">
    <name type="scientific">Pseudomonas weihenstephanensis</name>
    <dbReference type="NCBI Taxonomy" id="1608994"/>
    <lineage>
        <taxon>Bacteria</taxon>
        <taxon>Pseudomonadati</taxon>
        <taxon>Pseudomonadota</taxon>
        <taxon>Gammaproteobacteria</taxon>
        <taxon>Pseudomonadales</taxon>
        <taxon>Pseudomonadaceae</taxon>
        <taxon>Pseudomonas</taxon>
    </lineage>
</organism>
<reference evidence="1 2" key="1">
    <citation type="submission" date="2015-02" db="EMBL/GenBank/DDBJ databases">
        <title>Pseudomonas helleri sp. nov. and Pseudomonas weihenstephanensis sp. nov., isolated from raw cows milk.</title>
        <authorList>
            <person name="von Neubeck M."/>
            <person name="Huptas C."/>
            <person name="Wenning M."/>
            <person name="Scherer S."/>
        </authorList>
    </citation>
    <scope>NUCLEOTIDE SEQUENCE [LARGE SCALE GENOMIC DNA]</scope>
    <source>
        <strain evidence="1 2">DSM 29166</strain>
    </source>
</reference>
<comment type="caution">
    <text evidence="1">The sequence shown here is derived from an EMBL/GenBank/DDBJ whole genome shotgun (WGS) entry which is preliminary data.</text>
</comment>
<proteinExistence type="predicted"/>
<dbReference type="EMBL" id="JYLF01000005">
    <property type="protein sequence ID" value="KMN13392.1"/>
    <property type="molecule type" value="Genomic_DNA"/>
</dbReference>
<dbReference type="OrthoDB" id="9865307at2"/>
<accession>A0A0J6IMT9</accession>